<organism evidence="6 7">
    <name type="scientific">Aspergillus niger</name>
    <dbReference type="NCBI Taxonomy" id="5061"/>
    <lineage>
        <taxon>Eukaryota</taxon>
        <taxon>Fungi</taxon>
        <taxon>Dikarya</taxon>
        <taxon>Ascomycota</taxon>
        <taxon>Pezizomycotina</taxon>
        <taxon>Eurotiomycetes</taxon>
        <taxon>Eurotiomycetidae</taxon>
        <taxon>Eurotiales</taxon>
        <taxon>Aspergillaceae</taxon>
        <taxon>Aspergillus</taxon>
        <taxon>Aspergillus subgen. Circumdati</taxon>
    </lineage>
</organism>
<evidence type="ECO:0000256" key="4">
    <source>
        <dbReference type="SAM" id="MobiDB-lite"/>
    </source>
</evidence>
<dbReference type="OMA" id="YRMSVGN"/>
<dbReference type="VEuPathDB" id="FungiDB:ASPNIDRAFT2_1111310"/>
<dbReference type="Pfam" id="PF00135">
    <property type="entry name" value="COesterase"/>
    <property type="match status" value="1"/>
</dbReference>
<dbReference type="InterPro" id="IPR019826">
    <property type="entry name" value="Carboxylesterase_B_AS"/>
</dbReference>
<evidence type="ECO:0000313" key="7">
    <source>
        <dbReference type="Proteomes" id="UP000068243"/>
    </source>
</evidence>
<evidence type="ECO:0000259" key="5">
    <source>
        <dbReference type="Pfam" id="PF00135"/>
    </source>
</evidence>
<dbReference type="Gene3D" id="3.40.50.1820">
    <property type="entry name" value="alpha/beta hydrolase"/>
    <property type="match status" value="1"/>
</dbReference>
<evidence type="ECO:0000256" key="2">
    <source>
        <dbReference type="ARBA" id="ARBA00022801"/>
    </source>
</evidence>
<dbReference type="OrthoDB" id="3200163at2759"/>
<comment type="similarity">
    <text evidence="1 3">Belongs to the type-B carboxylesterase/lipase family.</text>
</comment>
<dbReference type="GO" id="GO:0016787">
    <property type="term" value="F:hydrolase activity"/>
    <property type="evidence" value="ECO:0007669"/>
    <property type="project" value="UniProtKB-KW"/>
</dbReference>
<accession>A0A100IIN7</accession>
<dbReference type="ESTHER" id="aspng-a0a100iin7">
    <property type="family name" value="Fungal_carboxylesterase_lipase"/>
</dbReference>
<proteinExistence type="inferred from homology"/>
<dbReference type="EMBL" id="BCMY01000007">
    <property type="protein sequence ID" value="GAQ41968.1"/>
    <property type="molecule type" value="Genomic_DNA"/>
</dbReference>
<protein>
    <recommendedName>
        <fullName evidence="3">Carboxylic ester hydrolase</fullName>
        <ecNumber evidence="3">3.1.1.-</ecNumber>
    </recommendedName>
</protein>
<feature type="domain" description="Carboxylesterase type B" evidence="5">
    <location>
        <begin position="41"/>
        <end position="551"/>
    </location>
</feature>
<dbReference type="InterPro" id="IPR050309">
    <property type="entry name" value="Type-B_Carboxylest/Lipase"/>
</dbReference>
<dbReference type="VEuPathDB" id="FungiDB:ATCC64974_87080"/>
<comment type="caution">
    <text evidence="6">The sequence shown here is derived from an EMBL/GenBank/DDBJ whole genome shotgun (WGS) entry which is preliminary data.</text>
</comment>
<name>A0A100IIN7_ASPNG</name>
<sequence length="619" mass="67663">MTAAVRQLRVPEDPDQAPASSSDPVVVIVPTQTSPSYPQRVIGRKSPISGIEDFRGIPYGTVPARWQHALLRDRLPRDEFDATRNGPRCPQPQEPNNTDEFQSHLEFPADVTESEFDCLNLFITRPSAAILAAAGFDAQGVKLPVYVYIHGGAYSFGAGTDPMWDPARLVKKSVELGTPIIVATINYRLNMFGFAASSEIVQAQPEGQRKGCNFGLSDQRTAIRWVRQNIGAFGGDATQVTVGGQSAGGSSSHAHVLEAILGRGEPLVQRGIIQSGTVGVLGPISMDVSNVRWSAFCQHAGAPAGDAISRMAFMANLPPAEILQAAGKLGSIVCPLVEDGLTISERPNGRWTVHLDGPESESVTEIPASRTEVIPVLIGDTDVEGLLHMNEVNGIRNYEHLSEKLHAGVESKEFLKELYQAYGFQPDISTAELRKRVLQLLTDIQFGYPVQCARQELRDWEVPREKLTESPTVPRPTAVHSYRMSVGNPFPGPRQGIAQHCVDLIYIFNCFADAIHIADEALPAEAPTNAALVDRVQEDWIRFITAPSPDIEIGNATVYGSDRTTSTVHMDSDQTWTDRLHRFQVLGRHWRSAQQAIQAITDPLVTLREGLAVQALIQL</sequence>
<evidence type="ECO:0000313" key="6">
    <source>
        <dbReference type="EMBL" id="GAQ41968.1"/>
    </source>
</evidence>
<dbReference type="VEuPathDB" id="FungiDB:An11g00130"/>
<gene>
    <name evidence="6" type="ORF">ABL_04629</name>
</gene>
<keyword evidence="2 3" id="KW-0378">Hydrolase</keyword>
<feature type="region of interest" description="Disordered" evidence="4">
    <location>
        <begin position="79"/>
        <end position="100"/>
    </location>
</feature>
<evidence type="ECO:0000256" key="1">
    <source>
        <dbReference type="ARBA" id="ARBA00005964"/>
    </source>
</evidence>
<dbReference type="InterPro" id="IPR029058">
    <property type="entry name" value="AB_hydrolase_fold"/>
</dbReference>
<dbReference type="SUPFAM" id="SSF53474">
    <property type="entry name" value="alpha/beta-Hydrolases"/>
    <property type="match status" value="1"/>
</dbReference>
<dbReference type="VEuPathDB" id="FungiDB:M747DRAFT_325859"/>
<evidence type="ECO:0000256" key="3">
    <source>
        <dbReference type="RuleBase" id="RU361235"/>
    </source>
</evidence>
<dbReference type="Proteomes" id="UP000068243">
    <property type="component" value="Unassembled WGS sequence"/>
</dbReference>
<feature type="region of interest" description="Disordered" evidence="4">
    <location>
        <begin position="1"/>
        <end position="25"/>
    </location>
</feature>
<reference evidence="7" key="1">
    <citation type="journal article" date="2016" name="Genome Announc.">
        <title>Draft genome sequence of Aspergillus niger strain An76.</title>
        <authorList>
            <person name="Gong W."/>
            <person name="Cheng Z."/>
            <person name="Zhang H."/>
            <person name="Liu L."/>
            <person name="Gao P."/>
            <person name="Wang L."/>
        </authorList>
    </citation>
    <scope>NUCLEOTIDE SEQUENCE [LARGE SCALE GENOMIC DNA]</scope>
    <source>
        <strain evidence="7">An76</strain>
    </source>
</reference>
<dbReference type="AlphaFoldDB" id="A0A100IIN7"/>
<dbReference type="PANTHER" id="PTHR11559">
    <property type="entry name" value="CARBOXYLESTERASE"/>
    <property type="match status" value="1"/>
</dbReference>
<dbReference type="InterPro" id="IPR002018">
    <property type="entry name" value="CarbesteraseB"/>
</dbReference>
<dbReference type="EC" id="3.1.1.-" evidence="3"/>
<dbReference type="PROSITE" id="PS00122">
    <property type="entry name" value="CARBOXYLESTERASE_B_1"/>
    <property type="match status" value="1"/>
</dbReference>